<sequence length="236" mass="25935">MAQLQCEVVALHSCPATPPPPPLHRKWVGYELVVPPPLICAGEGRRGSWKGEGRGHRGRRIGEGSDRHGSRREERRGRRATSIWICTTEEKRRGRPTEENMASAPSMPRKLSESMASTRSTLAVVASLRPKGTPRMQGPPLCATTNAWRLPAARCRRPSGRPAARLLCPPPPGAVPARDAPPPAVVAAQGRHAARRRLRAGRPAACCPRSFSTVKRKREKRGDEKWDGGERKVDEK</sequence>
<evidence type="ECO:0000256" key="1">
    <source>
        <dbReference type="SAM" id="MobiDB-lite"/>
    </source>
</evidence>
<dbReference type="HOGENOM" id="CLU_1177009_0_0_1"/>
<feature type="compositionally biased region" description="Basic and acidic residues" evidence="1">
    <location>
        <begin position="45"/>
        <end position="76"/>
    </location>
</feature>
<feature type="region of interest" description="Disordered" evidence="1">
    <location>
        <begin position="91"/>
        <end position="117"/>
    </location>
</feature>
<dbReference type="AlphaFoldDB" id="A0A0E0DSI3"/>
<evidence type="ECO:0000313" key="3">
    <source>
        <dbReference type="Proteomes" id="UP000008021"/>
    </source>
</evidence>
<dbReference type="Proteomes" id="UP000008021">
    <property type="component" value="Chromosome 5"/>
</dbReference>
<feature type="compositionally biased region" description="Basic and acidic residues" evidence="1">
    <location>
        <begin position="220"/>
        <end position="236"/>
    </location>
</feature>
<feature type="region of interest" description="Disordered" evidence="1">
    <location>
        <begin position="209"/>
        <end position="236"/>
    </location>
</feature>
<reference evidence="2" key="2">
    <citation type="submission" date="2018-05" db="EMBL/GenBank/DDBJ databases">
        <title>OmerRS3 (Oryza meridionalis Reference Sequence Version 3).</title>
        <authorList>
            <person name="Zhang J."/>
            <person name="Kudrna D."/>
            <person name="Lee S."/>
            <person name="Talag J."/>
            <person name="Welchert J."/>
            <person name="Wing R.A."/>
        </authorList>
    </citation>
    <scope>NUCLEOTIDE SEQUENCE [LARGE SCALE GENOMIC DNA]</scope>
    <source>
        <strain evidence="2">cv. OR44</strain>
    </source>
</reference>
<protein>
    <submittedName>
        <fullName evidence="2">Uncharacterized protein</fullName>
    </submittedName>
</protein>
<organism evidence="2">
    <name type="scientific">Oryza meridionalis</name>
    <dbReference type="NCBI Taxonomy" id="40149"/>
    <lineage>
        <taxon>Eukaryota</taxon>
        <taxon>Viridiplantae</taxon>
        <taxon>Streptophyta</taxon>
        <taxon>Embryophyta</taxon>
        <taxon>Tracheophyta</taxon>
        <taxon>Spermatophyta</taxon>
        <taxon>Magnoliopsida</taxon>
        <taxon>Liliopsida</taxon>
        <taxon>Poales</taxon>
        <taxon>Poaceae</taxon>
        <taxon>BOP clade</taxon>
        <taxon>Oryzoideae</taxon>
        <taxon>Oryzeae</taxon>
        <taxon>Oryzinae</taxon>
        <taxon>Oryza</taxon>
    </lineage>
</organism>
<dbReference type="Gramene" id="OMERI05G16870.1">
    <property type="protein sequence ID" value="OMERI05G16870.1"/>
    <property type="gene ID" value="OMERI05G16870"/>
</dbReference>
<name>A0A0E0DSI3_9ORYZ</name>
<evidence type="ECO:0000313" key="2">
    <source>
        <dbReference type="EnsemblPlants" id="OMERI05G16870.1"/>
    </source>
</evidence>
<proteinExistence type="predicted"/>
<dbReference type="EnsemblPlants" id="OMERI05G16870.1">
    <property type="protein sequence ID" value="OMERI05G16870.1"/>
    <property type="gene ID" value="OMERI05G16870"/>
</dbReference>
<reference evidence="2" key="1">
    <citation type="submission" date="2015-04" db="UniProtKB">
        <authorList>
            <consortium name="EnsemblPlants"/>
        </authorList>
    </citation>
    <scope>IDENTIFICATION</scope>
</reference>
<feature type="region of interest" description="Disordered" evidence="1">
    <location>
        <begin position="45"/>
        <end position="79"/>
    </location>
</feature>
<keyword evidence="3" id="KW-1185">Reference proteome</keyword>
<accession>A0A0E0DSI3</accession>